<dbReference type="Gene3D" id="1.10.10.10">
    <property type="entry name" value="Winged helix-like DNA-binding domain superfamily/Winged helix DNA-binding domain"/>
    <property type="match status" value="1"/>
</dbReference>
<accession>A1ZSI4</accession>
<protein>
    <recommendedName>
        <fullName evidence="3">HTH luxR-type domain-containing protein</fullName>
    </recommendedName>
</protein>
<dbReference type="InterPro" id="IPR016032">
    <property type="entry name" value="Sig_transdc_resp-reg_C-effctor"/>
</dbReference>
<dbReference type="eggNOG" id="COG0457">
    <property type="taxonomic scope" value="Bacteria"/>
</dbReference>
<dbReference type="SUPFAM" id="SSF46894">
    <property type="entry name" value="C-terminal effector domain of the bipartite response regulators"/>
    <property type="match status" value="1"/>
</dbReference>
<reference evidence="1 2" key="1">
    <citation type="submission" date="2007-01" db="EMBL/GenBank/DDBJ databases">
        <authorList>
            <person name="Haygood M."/>
            <person name="Podell S."/>
            <person name="Anderson C."/>
            <person name="Hopkinson B."/>
            <person name="Roe K."/>
            <person name="Barbeau K."/>
            <person name="Gaasterland T."/>
            <person name="Ferriera S."/>
            <person name="Johnson J."/>
            <person name="Kravitz S."/>
            <person name="Beeson K."/>
            <person name="Sutton G."/>
            <person name="Rogers Y.-H."/>
            <person name="Friedman R."/>
            <person name="Frazier M."/>
            <person name="Venter J.C."/>
        </authorList>
    </citation>
    <scope>NUCLEOTIDE SEQUENCE [LARGE SCALE GENOMIC DNA]</scope>
    <source>
        <strain evidence="1 2">ATCC 23134</strain>
    </source>
</reference>
<proteinExistence type="predicted"/>
<dbReference type="EMBL" id="AAWS01000031">
    <property type="protein sequence ID" value="EAY26732.1"/>
    <property type="molecule type" value="Genomic_DNA"/>
</dbReference>
<sequence length="189" mass="22172">MAAFLTVVAVVANQKQVYYKNCLQMYEIEKCNYEEEMQQVKEECLTLKRSLAASSAKMLKQNQFLMQVQAELKNIVSTGFHNCHSIQDKITKLEDAIDYYLKSDKRWNDFKDNFDKIHPHFFSRLTKEYPNLTNSELRLCALLRLNCNTKDIAQLLGVSQKSANMARYRLRKKMKVQTDKPLNSFMMGY</sequence>
<dbReference type="InterPro" id="IPR036388">
    <property type="entry name" value="WH-like_DNA-bd_sf"/>
</dbReference>
<dbReference type="GO" id="GO:0006355">
    <property type="term" value="P:regulation of DNA-templated transcription"/>
    <property type="evidence" value="ECO:0007669"/>
    <property type="project" value="InterPro"/>
</dbReference>
<comment type="caution">
    <text evidence="1">The sequence shown here is derived from an EMBL/GenBank/DDBJ whole genome shotgun (WGS) entry which is preliminary data.</text>
</comment>
<dbReference type="Proteomes" id="UP000004095">
    <property type="component" value="Unassembled WGS sequence"/>
</dbReference>
<keyword evidence="2" id="KW-1185">Reference proteome</keyword>
<gene>
    <name evidence="1" type="ORF">M23134_02983</name>
</gene>
<organism evidence="1 2">
    <name type="scientific">Microscilla marina ATCC 23134</name>
    <dbReference type="NCBI Taxonomy" id="313606"/>
    <lineage>
        <taxon>Bacteria</taxon>
        <taxon>Pseudomonadati</taxon>
        <taxon>Bacteroidota</taxon>
        <taxon>Cytophagia</taxon>
        <taxon>Cytophagales</taxon>
        <taxon>Microscillaceae</taxon>
        <taxon>Microscilla</taxon>
    </lineage>
</organism>
<dbReference type="AlphaFoldDB" id="A1ZSI4"/>
<name>A1ZSI4_MICM2</name>
<evidence type="ECO:0008006" key="3">
    <source>
        <dbReference type="Google" id="ProtNLM"/>
    </source>
</evidence>
<dbReference type="GO" id="GO:0003677">
    <property type="term" value="F:DNA binding"/>
    <property type="evidence" value="ECO:0007669"/>
    <property type="project" value="InterPro"/>
</dbReference>
<evidence type="ECO:0000313" key="2">
    <source>
        <dbReference type="Proteomes" id="UP000004095"/>
    </source>
</evidence>
<evidence type="ECO:0000313" key="1">
    <source>
        <dbReference type="EMBL" id="EAY26732.1"/>
    </source>
</evidence>